<sequence length="207" mass="23441">MPDRGYIRWSSSDPDIQSAGLIRFSLVSKKDPSSWRVINVSSEVGVRLTDRVREIVDLIFIIFFILVLTMPSVSVTRLLLLSALLHLTAALPVGDEDEAESFLTLMRSLNAPWSLSRVDSADALLQARLRQLLLSAGPDRRRQLGDIEFSNRYSEFLRSKAKHSSACAFLRRLQSVKRSGEAGELEKVNQLLKQYMCPSVYDNWLNK</sequence>
<dbReference type="Proteomes" id="UP000314294">
    <property type="component" value="Unassembled WGS sequence"/>
</dbReference>
<keyword evidence="1" id="KW-0812">Transmembrane</keyword>
<accession>A0A4Z2FTA1</accession>
<feature type="transmembrane region" description="Helical" evidence="1">
    <location>
        <begin position="58"/>
        <end position="80"/>
    </location>
</feature>
<protein>
    <submittedName>
        <fullName evidence="2">Uncharacterized protein</fullName>
    </submittedName>
</protein>
<dbReference type="AlphaFoldDB" id="A0A4Z2FTA1"/>
<name>A0A4Z2FTA1_9TELE</name>
<proteinExistence type="predicted"/>
<evidence type="ECO:0000313" key="3">
    <source>
        <dbReference type="Proteomes" id="UP000314294"/>
    </source>
</evidence>
<evidence type="ECO:0000256" key="1">
    <source>
        <dbReference type="SAM" id="Phobius"/>
    </source>
</evidence>
<evidence type="ECO:0000313" key="2">
    <source>
        <dbReference type="EMBL" id="TNN44487.1"/>
    </source>
</evidence>
<dbReference type="OrthoDB" id="8923553at2759"/>
<keyword evidence="1" id="KW-1133">Transmembrane helix</keyword>
<dbReference type="EMBL" id="SRLO01000899">
    <property type="protein sequence ID" value="TNN44487.1"/>
    <property type="molecule type" value="Genomic_DNA"/>
</dbReference>
<comment type="caution">
    <text evidence="2">The sequence shown here is derived from an EMBL/GenBank/DDBJ whole genome shotgun (WGS) entry which is preliminary data.</text>
</comment>
<organism evidence="2 3">
    <name type="scientific">Liparis tanakae</name>
    <name type="common">Tanaka's snailfish</name>
    <dbReference type="NCBI Taxonomy" id="230148"/>
    <lineage>
        <taxon>Eukaryota</taxon>
        <taxon>Metazoa</taxon>
        <taxon>Chordata</taxon>
        <taxon>Craniata</taxon>
        <taxon>Vertebrata</taxon>
        <taxon>Euteleostomi</taxon>
        <taxon>Actinopterygii</taxon>
        <taxon>Neopterygii</taxon>
        <taxon>Teleostei</taxon>
        <taxon>Neoteleostei</taxon>
        <taxon>Acanthomorphata</taxon>
        <taxon>Eupercaria</taxon>
        <taxon>Perciformes</taxon>
        <taxon>Cottioidei</taxon>
        <taxon>Cottales</taxon>
        <taxon>Liparidae</taxon>
        <taxon>Liparis</taxon>
    </lineage>
</organism>
<gene>
    <name evidence="2" type="ORF">EYF80_045309</name>
</gene>
<keyword evidence="1" id="KW-0472">Membrane</keyword>
<reference evidence="2 3" key="1">
    <citation type="submission" date="2019-03" db="EMBL/GenBank/DDBJ databases">
        <title>First draft genome of Liparis tanakae, snailfish: a comprehensive survey of snailfish specific genes.</title>
        <authorList>
            <person name="Kim W."/>
            <person name="Song I."/>
            <person name="Jeong J.-H."/>
            <person name="Kim D."/>
            <person name="Kim S."/>
            <person name="Ryu S."/>
            <person name="Song J.Y."/>
            <person name="Lee S.K."/>
        </authorList>
    </citation>
    <scope>NUCLEOTIDE SEQUENCE [LARGE SCALE GENOMIC DNA]</scope>
    <source>
        <tissue evidence="2">Muscle</tissue>
    </source>
</reference>
<keyword evidence="3" id="KW-1185">Reference proteome</keyword>